<feature type="domain" description="SIS" evidence="4">
    <location>
        <begin position="33"/>
        <end position="176"/>
    </location>
</feature>
<accession>R2T5N4</accession>
<dbReference type="FunFam" id="3.40.50.10490:FF:000011">
    <property type="entry name" value="Arabinose 5-phosphate isomerase"/>
    <property type="match status" value="1"/>
</dbReference>
<comment type="caution">
    <text evidence="5">The sequence shown here is derived from an EMBL/GenBank/DDBJ whole genome shotgun (WGS) entry which is preliminary data.</text>
</comment>
<dbReference type="InterPro" id="IPR046348">
    <property type="entry name" value="SIS_dom_sf"/>
</dbReference>
<dbReference type="eggNOG" id="COG0794">
    <property type="taxonomic scope" value="Bacteria"/>
</dbReference>
<keyword evidence="6" id="KW-1185">Reference proteome</keyword>
<proteinExistence type="inferred from homology"/>
<dbReference type="SUPFAM" id="SSF53697">
    <property type="entry name" value="SIS domain"/>
    <property type="match status" value="1"/>
</dbReference>
<dbReference type="InterPro" id="IPR001347">
    <property type="entry name" value="SIS_dom"/>
</dbReference>
<dbReference type="GO" id="GO:0019146">
    <property type="term" value="F:arabinose-5-phosphate isomerase activity"/>
    <property type="evidence" value="ECO:0007669"/>
    <property type="project" value="UniProtKB-ARBA"/>
</dbReference>
<keyword evidence="5" id="KW-0413">Isomerase</keyword>
<dbReference type="EMBL" id="AJAQ01000011">
    <property type="protein sequence ID" value="EOH95554.1"/>
    <property type="molecule type" value="Genomic_DNA"/>
</dbReference>
<dbReference type="OrthoDB" id="9762536at2"/>
<dbReference type="AlphaFoldDB" id="R2T5N4"/>
<dbReference type="GO" id="GO:0005975">
    <property type="term" value="P:carbohydrate metabolic process"/>
    <property type="evidence" value="ECO:0007669"/>
    <property type="project" value="InterPro"/>
</dbReference>
<dbReference type="GO" id="GO:0097367">
    <property type="term" value="F:carbohydrate derivative binding"/>
    <property type="evidence" value="ECO:0007669"/>
    <property type="project" value="InterPro"/>
</dbReference>
<dbReference type="NCBIfam" id="TIGR00393">
    <property type="entry name" value="kpsF"/>
    <property type="match status" value="1"/>
</dbReference>
<name>R2T5N4_9ENTE</name>
<evidence type="ECO:0000256" key="2">
    <source>
        <dbReference type="ARBA" id="ARBA00022737"/>
    </source>
</evidence>
<protein>
    <submittedName>
        <fullName evidence="5">KpsF/GutQ family sugar isomerase</fullName>
    </submittedName>
</protein>
<reference evidence="5 6" key="1">
    <citation type="submission" date="2013-02" db="EMBL/GenBank/DDBJ databases">
        <title>The Genome Sequence of Enterococcus pallens BAA-351.</title>
        <authorList>
            <consortium name="The Broad Institute Genome Sequencing Platform"/>
            <consortium name="The Broad Institute Genome Sequencing Center for Infectious Disease"/>
            <person name="Earl A.M."/>
            <person name="Gilmore M.S."/>
            <person name="Lebreton F."/>
            <person name="Walker B."/>
            <person name="Young S.K."/>
            <person name="Zeng Q."/>
            <person name="Gargeya S."/>
            <person name="Fitzgerald M."/>
            <person name="Haas B."/>
            <person name="Abouelleil A."/>
            <person name="Alvarado L."/>
            <person name="Arachchi H.M."/>
            <person name="Berlin A.M."/>
            <person name="Chapman S.B."/>
            <person name="Dewar J."/>
            <person name="Goldberg J."/>
            <person name="Griggs A."/>
            <person name="Gujja S."/>
            <person name="Hansen M."/>
            <person name="Howarth C."/>
            <person name="Imamovic A."/>
            <person name="Larimer J."/>
            <person name="McCowan C."/>
            <person name="Murphy C."/>
            <person name="Neiman D."/>
            <person name="Pearson M."/>
            <person name="Priest M."/>
            <person name="Roberts A."/>
            <person name="Saif S."/>
            <person name="Shea T."/>
            <person name="Sisk P."/>
            <person name="Sykes S."/>
            <person name="Wortman J."/>
            <person name="Nusbaum C."/>
            <person name="Birren B."/>
        </authorList>
    </citation>
    <scope>NUCLEOTIDE SEQUENCE [LARGE SCALE GENOMIC DNA]</scope>
    <source>
        <strain evidence="5 6">ATCC BAA-351</strain>
    </source>
</reference>
<sequence>MNYTEKIRTYINVEKECIDEVYNNIDEQTYNQAVEAILNCKGKVVFLGVGKSGIIGKKLAATFASTGTTAFFVHATEALHGDLGMIEAKDIVVMISNSGETGEVIATITPIRAIGAKIISITSNPESTISKASDINLNLFVEKEADPLDLAPTNSSTATLVVGDAIALTLSHVKKFGKSDFALFHPGGSLGIKSSK</sequence>
<dbReference type="Pfam" id="PF01380">
    <property type="entry name" value="SIS"/>
    <property type="match status" value="1"/>
</dbReference>
<dbReference type="PATRIC" id="fig|1158607.3.peg.1503"/>
<dbReference type="RefSeq" id="WP_010756541.1">
    <property type="nucleotide sequence ID" value="NZ_ASWD01000002.1"/>
</dbReference>
<dbReference type="PANTHER" id="PTHR42745">
    <property type="match status" value="1"/>
</dbReference>
<evidence type="ECO:0000256" key="3">
    <source>
        <dbReference type="ARBA" id="ARBA00023122"/>
    </source>
</evidence>
<evidence type="ECO:0000313" key="5">
    <source>
        <dbReference type="EMBL" id="EOH95554.1"/>
    </source>
</evidence>
<keyword evidence="3" id="KW-0129">CBS domain</keyword>
<dbReference type="InterPro" id="IPR050986">
    <property type="entry name" value="GutQ/KpsF_isomerases"/>
</dbReference>
<comment type="similarity">
    <text evidence="1">Belongs to the SIS family. GutQ/KpsF subfamily.</text>
</comment>
<dbReference type="CDD" id="cd05014">
    <property type="entry name" value="SIS_Kpsf"/>
    <property type="match status" value="1"/>
</dbReference>
<dbReference type="Gene3D" id="3.40.50.10490">
    <property type="entry name" value="Glucose-6-phosphate isomerase like protein, domain 1"/>
    <property type="match status" value="1"/>
</dbReference>
<evidence type="ECO:0000256" key="1">
    <source>
        <dbReference type="ARBA" id="ARBA00008165"/>
    </source>
</evidence>
<dbReference type="InterPro" id="IPR004800">
    <property type="entry name" value="KdsD/KpsF-type"/>
</dbReference>
<dbReference type="Proteomes" id="UP000013782">
    <property type="component" value="Unassembled WGS sequence"/>
</dbReference>
<evidence type="ECO:0000313" key="6">
    <source>
        <dbReference type="Proteomes" id="UP000013782"/>
    </source>
</evidence>
<dbReference type="HOGENOM" id="CLU_040681_5_2_9"/>
<dbReference type="STRING" id="160454.RV10_GL001288"/>
<dbReference type="PROSITE" id="PS51464">
    <property type="entry name" value="SIS"/>
    <property type="match status" value="1"/>
</dbReference>
<dbReference type="PANTHER" id="PTHR42745:SF1">
    <property type="entry name" value="ARABINOSE 5-PHOSPHATE ISOMERASE KDSD"/>
    <property type="match status" value="1"/>
</dbReference>
<evidence type="ECO:0000259" key="4">
    <source>
        <dbReference type="PROSITE" id="PS51464"/>
    </source>
</evidence>
<gene>
    <name evidence="5" type="ORF">UAU_01516</name>
</gene>
<keyword evidence="2" id="KW-0677">Repeat</keyword>
<dbReference type="GO" id="GO:1901135">
    <property type="term" value="P:carbohydrate derivative metabolic process"/>
    <property type="evidence" value="ECO:0007669"/>
    <property type="project" value="InterPro"/>
</dbReference>
<organism evidence="5 6">
    <name type="scientific">Enterococcus pallens ATCC BAA-351</name>
    <dbReference type="NCBI Taxonomy" id="1158607"/>
    <lineage>
        <taxon>Bacteria</taxon>
        <taxon>Bacillati</taxon>
        <taxon>Bacillota</taxon>
        <taxon>Bacilli</taxon>
        <taxon>Lactobacillales</taxon>
        <taxon>Enterococcaceae</taxon>
        <taxon>Enterococcus</taxon>
    </lineage>
</organism>
<dbReference type="InterPro" id="IPR035474">
    <property type="entry name" value="SIS_Kpsf"/>
</dbReference>